<dbReference type="KEGG" id="vg:40093921"/>
<dbReference type="Proteomes" id="UP000827047">
    <property type="component" value="Segment"/>
</dbReference>
<dbReference type="GeneID" id="40093921"/>
<reference evidence="2" key="2">
    <citation type="submission" date="2021-06" db="EMBL/GenBank/DDBJ databases">
        <authorList>
            <person name="Zhong Z."/>
        </authorList>
    </citation>
    <scope>NUCLEOTIDE SEQUENCE</scope>
</reference>
<name>I7DAH4_9CAUD</name>
<evidence type="ECO:0000313" key="1">
    <source>
        <dbReference type="EMBL" id="AFO70901.1"/>
    </source>
</evidence>
<reference evidence="1 3" key="1">
    <citation type="submission" date="2012-06" db="EMBL/GenBank/DDBJ databases">
        <authorList>
            <person name="Kim M.S."/>
            <person name="Cha K.E."/>
            <person name="Kim Y.D."/>
            <person name="Myung H."/>
        </authorList>
    </citation>
    <scope>NUCLEOTIDE SEQUENCE [LARGE SCALE GENOMIC DNA]</scope>
</reference>
<keyword evidence="3" id="KW-1185">Reference proteome</keyword>
<proteinExistence type="predicted"/>
<dbReference type="EMBL" id="JX233784">
    <property type="protein sequence ID" value="AFO70901.1"/>
    <property type="molecule type" value="Genomic_DNA"/>
</dbReference>
<dbReference type="RefSeq" id="YP_009617382.1">
    <property type="nucleotide sequence ID" value="NC_042060.1"/>
</dbReference>
<organism evidence="1 3">
    <name type="scientific">Pseudomonas phage PA7</name>
    <dbReference type="NCBI Taxonomy" id="347330"/>
    <lineage>
        <taxon>Viruses</taxon>
        <taxon>Duplodnaviria</taxon>
        <taxon>Heunggongvirae</taxon>
        <taxon>Uroviricota</taxon>
        <taxon>Caudoviricetes</taxon>
        <taxon>Chimalliviridae</taxon>
        <taxon>Phikzvirus</taxon>
        <taxon>Phikzvirus PA7</taxon>
    </lineage>
</organism>
<sequence length="44" mass="5197">MTIYFEGTGEPRAATFSEVRDLFVDAVKSNRHFRWISRLFQTSE</sequence>
<protein>
    <submittedName>
        <fullName evidence="1">Uncharacterized protein</fullName>
    </submittedName>
</protein>
<evidence type="ECO:0000313" key="3">
    <source>
        <dbReference type="Proteomes" id="UP000232534"/>
    </source>
</evidence>
<evidence type="ECO:0000313" key="2">
    <source>
        <dbReference type="EMBL" id="QXN68411.1"/>
    </source>
</evidence>
<dbReference type="EMBL" id="MZ444140">
    <property type="protein sequence ID" value="QXN68411.1"/>
    <property type="molecule type" value="Genomic_DNA"/>
</dbReference>
<accession>I7DAH4</accession>
<dbReference type="Proteomes" id="UP000232534">
    <property type="component" value="Segment"/>
</dbReference>